<dbReference type="GO" id="GO:0006680">
    <property type="term" value="P:glucosylceramide catabolic process"/>
    <property type="evidence" value="ECO:0007669"/>
    <property type="project" value="TreeGrafter"/>
</dbReference>
<evidence type="ECO:0000256" key="1">
    <source>
        <dbReference type="ARBA" id="ARBA00005382"/>
    </source>
</evidence>
<sequence length="523" mass="57006">MVLSPRNFVLLGSPESAQTFASGRSNLFTYTNLGSSPVNFVTKGAIGDADIVVNDGSVLQSMAGFGASLTDSSAKLLGSMKVYPISEFPLGPPTSRPAVGLPLQDAHTSTWMLIRGSQTVYSFDDTWLDTSLLNFNINNAPAYLFSTIKDIMSVNPYLKVHLVPWSPPAWMKSSGTMKGGSFISSYSTVYANYLLKALQGFKSKGITAYAIGIQNEPENSNPTYPTCLISASQEAQIGTTLRSLMNSNGFSNTKIVGFEHNWNHAGAYPVQLMESAYNAFSGVAFHCYSGSVGQQDTFEAAYPNKDIYFTECTGEYGSDWWSDIKWYMDNIFVGAVENYAKSGLMWNLVLDGTGKPELPGSNSCGTPCRPVVTVNTDGTYTLHQEFYAMAAASKAVTPKDSNGPFAQRISVSVGGSTSWALRVTAYVTARANSADWLRYSLVVLNWDDTNNGAWSPTPVKTTIEFRGKQATYTFPVGVTTLWWYAPNEGVSRRDAGANATEEFAYAQTEDGPRKAFRFHRTEV</sequence>
<dbReference type="Pfam" id="PF02055">
    <property type="entry name" value="Glyco_hydro_30"/>
    <property type="match status" value="1"/>
</dbReference>
<dbReference type="PANTHER" id="PTHR11069">
    <property type="entry name" value="GLUCOSYLCERAMIDASE"/>
    <property type="match status" value="1"/>
</dbReference>
<reference evidence="6" key="1">
    <citation type="submission" date="2019-10" db="EMBL/GenBank/DDBJ databases">
        <authorList>
            <person name="Nor Muhammad N."/>
        </authorList>
    </citation>
    <scope>NUCLEOTIDE SEQUENCE</scope>
</reference>
<dbReference type="SUPFAM" id="SSF51445">
    <property type="entry name" value="(Trans)glycosidases"/>
    <property type="match status" value="1"/>
</dbReference>
<dbReference type="PANTHER" id="PTHR11069:SF23">
    <property type="entry name" value="LYSOSOMAL ACID GLUCOSYLCERAMIDASE"/>
    <property type="match status" value="1"/>
</dbReference>
<keyword evidence="4" id="KW-0326">Glycosidase</keyword>
<evidence type="ECO:0000313" key="6">
    <source>
        <dbReference type="EMBL" id="VWP01170.1"/>
    </source>
</evidence>
<protein>
    <submittedName>
        <fullName evidence="6">N/A</fullName>
    </submittedName>
</protein>
<dbReference type="GO" id="GO:0004348">
    <property type="term" value="F:glucosylceramidase activity"/>
    <property type="evidence" value="ECO:0007669"/>
    <property type="project" value="InterPro"/>
</dbReference>
<keyword evidence="2" id="KW-0732">Signal</keyword>
<feature type="domain" description="Glycosyl hydrolase family 30 TIM-barrel" evidence="5">
    <location>
        <begin position="64"/>
        <end position="394"/>
    </location>
</feature>
<dbReference type="AlphaFoldDB" id="A0A5K1K5J3"/>
<name>A0A5K1K5J3_9APHY</name>
<dbReference type="EMBL" id="LR729156">
    <property type="protein sequence ID" value="VWP01170.1"/>
    <property type="molecule type" value="Genomic_DNA"/>
</dbReference>
<gene>
    <name evidence="6" type="primary">I1S4C9</name>
</gene>
<dbReference type="InterPro" id="IPR017853">
    <property type="entry name" value="GH"/>
</dbReference>
<dbReference type="Gene3D" id="3.20.20.80">
    <property type="entry name" value="Glycosidases"/>
    <property type="match status" value="1"/>
</dbReference>
<dbReference type="InterPro" id="IPR033453">
    <property type="entry name" value="Glyco_hydro_30_TIM-barrel"/>
</dbReference>
<organism evidence="6">
    <name type="scientific">Ganoderma boninense</name>
    <dbReference type="NCBI Taxonomy" id="34458"/>
    <lineage>
        <taxon>Eukaryota</taxon>
        <taxon>Fungi</taxon>
        <taxon>Dikarya</taxon>
        <taxon>Basidiomycota</taxon>
        <taxon>Agaricomycotina</taxon>
        <taxon>Agaricomycetes</taxon>
        <taxon>Polyporales</taxon>
        <taxon>Polyporaceae</taxon>
        <taxon>Ganoderma</taxon>
    </lineage>
</organism>
<accession>A0A5K1K5J3</accession>
<evidence type="ECO:0000259" key="5">
    <source>
        <dbReference type="Pfam" id="PF02055"/>
    </source>
</evidence>
<evidence type="ECO:0000256" key="2">
    <source>
        <dbReference type="ARBA" id="ARBA00022729"/>
    </source>
</evidence>
<dbReference type="GO" id="GO:0016020">
    <property type="term" value="C:membrane"/>
    <property type="evidence" value="ECO:0007669"/>
    <property type="project" value="GOC"/>
</dbReference>
<proteinExistence type="inferred from homology"/>
<evidence type="ECO:0000256" key="4">
    <source>
        <dbReference type="RuleBase" id="RU361188"/>
    </source>
</evidence>
<evidence type="ECO:0000256" key="3">
    <source>
        <dbReference type="ARBA" id="ARBA00022801"/>
    </source>
</evidence>
<comment type="similarity">
    <text evidence="1 4">Belongs to the glycosyl hydrolase 30 family.</text>
</comment>
<dbReference type="InterPro" id="IPR001139">
    <property type="entry name" value="Glyco_hydro_30"/>
</dbReference>
<keyword evidence="3 4" id="KW-0378">Hydrolase</keyword>